<feature type="compositionally biased region" description="Acidic residues" evidence="6">
    <location>
        <begin position="237"/>
        <end position="251"/>
    </location>
</feature>
<evidence type="ECO:0000313" key="10">
    <source>
        <dbReference type="EMBL" id="QDI91903.1"/>
    </source>
</evidence>
<evidence type="ECO:0000256" key="3">
    <source>
        <dbReference type="ARBA" id="ARBA00022525"/>
    </source>
</evidence>
<keyword evidence="5" id="KW-0572">Peptidoglycan-anchor</keyword>
<gene>
    <name evidence="10" type="ORF">EPH95_12540</name>
</gene>
<dbReference type="KEGG" id="sale:EPH95_12540"/>
<evidence type="ECO:0000256" key="4">
    <source>
        <dbReference type="ARBA" id="ARBA00022729"/>
    </source>
</evidence>
<evidence type="ECO:0000256" key="1">
    <source>
        <dbReference type="ARBA" id="ARBA00004168"/>
    </source>
</evidence>
<evidence type="ECO:0000256" key="8">
    <source>
        <dbReference type="SAM" id="SignalP"/>
    </source>
</evidence>
<organism evidence="10 11">
    <name type="scientific">Salicibibacter halophilus</name>
    <dbReference type="NCBI Taxonomy" id="2502791"/>
    <lineage>
        <taxon>Bacteria</taxon>
        <taxon>Bacillati</taxon>
        <taxon>Bacillota</taxon>
        <taxon>Bacilli</taxon>
        <taxon>Bacillales</taxon>
        <taxon>Bacillaceae</taxon>
        <taxon>Salicibibacter</taxon>
    </lineage>
</organism>
<dbReference type="Proteomes" id="UP000319756">
    <property type="component" value="Chromosome"/>
</dbReference>
<feature type="region of interest" description="Disordered" evidence="6">
    <location>
        <begin position="237"/>
        <end position="296"/>
    </location>
</feature>
<dbReference type="NCBIfam" id="TIGR01167">
    <property type="entry name" value="LPXTG_anchor"/>
    <property type="match status" value="1"/>
</dbReference>
<dbReference type="EMBL" id="CP035485">
    <property type="protein sequence ID" value="QDI91903.1"/>
    <property type="molecule type" value="Genomic_DNA"/>
</dbReference>
<evidence type="ECO:0000256" key="7">
    <source>
        <dbReference type="SAM" id="Phobius"/>
    </source>
</evidence>
<keyword evidence="11" id="KW-1185">Reference proteome</keyword>
<reference evidence="11" key="1">
    <citation type="submission" date="2019-01" db="EMBL/GenBank/DDBJ databases">
        <title>Genomic analysis of Salicibibacter sp. NKC3-5.</title>
        <authorList>
            <person name="Oh Y.J."/>
        </authorList>
    </citation>
    <scope>NUCLEOTIDE SEQUENCE [LARGE SCALE GENOMIC DNA]</scope>
    <source>
        <strain evidence="11">NKC3-5</strain>
    </source>
</reference>
<protein>
    <submittedName>
        <fullName evidence="10">LPXTG cell wall anchor domain-containing protein</fullName>
    </submittedName>
</protein>
<feature type="chain" id="PRO_5021790655" evidence="8">
    <location>
        <begin position="31"/>
        <end position="327"/>
    </location>
</feature>
<dbReference type="AlphaFoldDB" id="A0A514LJB2"/>
<dbReference type="Pfam" id="PF00746">
    <property type="entry name" value="Gram_pos_anchor"/>
    <property type="match status" value="1"/>
</dbReference>
<evidence type="ECO:0000259" key="9">
    <source>
        <dbReference type="Pfam" id="PF00746"/>
    </source>
</evidence>
<keyword evidence="7" id="KW-0812">Transmembrane</keyword>
<dbReference type="InterPro" id="IPR019931">
    <property type="entry name" value="LPXTG_anchor"/>
</dbReference>
<sequence length="327" mass="35469">MKKLLPKRLVTATLAGMFTLGIMGVHSASANELDFLNDEFDQHTVGESEVFPEGGLYKGNVVEDEVMPGGSWFKGDRTYSEMMEEMDEQLENEDFEGLAGQSLDFILGQTWLEVDEGETINTNNIEWAQADEVSAENAASFGEGTFKVGTDIQPGTYEAVEYTQEELGFGIFFGLNGVSGDYVADEIDINLNAGISEEYADMDLPGLYTLENAEITISEDQPYVFSTGVTWELADVASEDDDESTEEDGTTEDQVTTENEETTEDEGTTADEGNEEQDAGVEAESSEKEGGALPDTATNTPLLLAVGLSMSIVAGGALLIRRRLQVE</sequence>
<keyword evidence="7" id="KW-1133">Transmembrane helix</keyword>
<feature type="signal peptide" evidence="8">
    <location>
        <begin position="1"/>
        <end position="30"/>
    </location>
</feature>
<evidence type="ECO:0000256" key="6">
    <source>
        <dbReference type="SAM" id="MobiDB-lite"/>
    </source>
</evidence>
<keyword evidence="2" id="KW-0134">Cell wall</keyword>
<keyword evidence="7" id="KW-0472">Membrane</keyword>
<proteinExistence type="predicted"/>
<accession>A0A514LJB2</accession>
<feature type="transmembrane region" description="Helical" evidence="7">
    <location>
        <begin position="302"/>
        <end position="320"/>
    </location>
</feature>
<name>A0A514LJB2_9BACI</name>
<evidence type="ECO:0000313" key="11">
    <source>
        <dbReference type="Proteomes" id="UP000319756"/>
    </source>
</evidence>
<evidence type="ECO:0000256" key="5">
    <source>
        <dbReference type="ARBA" id="ARBA00023088"/>
    </source>
</evidence>
<keyword evidence="3" id="KW-0964">Secreted</keyword>
<feature type="domain" description="Gram-positive cocci surface proteins LPxTG" evidence="9">
    <location>
        <begin position="287"/>
        <end position="323"/>
    </location>
</feature>
<keyword evidence="4 8" id="KW-0732">Signal</keyword>
<evidence type="ECO:0000256" key="2">
    <source>
        <dbReference type="ARBA" id="ARBA00022512"/>
    </source>
</evidence>
<feature type="compositionally biased region" description="Acidic residues" evidence="6">
    <location>
        <begin position="258"/>
        <end position="281"/>
    </location>
</feature>
<comment type="subcellular location">
    <subcellularLocation>
        <location evidence="1">Secreted</location>
        <location evidence="1">Cell wall</location>
        <topology evidence="1">Peptidoglycan-anchor</topology>
    </subcellularLocation>
</comment>